<comment type="caution">
    <text evidence="5">The sequence shown here is derived from an EMBL/GenBank/DDBJ whole genome shotgun (WGS) entry which is preliminary data.</text>
</comment>
<dbReference type="EMBL" id="VLJN01000066">
    <property type="protein sequence ID" value="TWG79021.1"/>
    <property type="molecule type" value="Genomic_DNA"/>
</dbReference>
<gene>
    <name evidence="5" type="ORF">L602_000800000900</name>
</gene>
<dbReference type="InterPro" id="IPR028082">
    <property type="entry name" value="Peripla_BP_I"/>
</dbReference>
<evidence type="ECO:0000259" key="4">
    <source>
        <dbReference type="PROSITE" id="PS50932"/>
    </source>
</evidence>
<accession>A0A562B1F5</accession>
<keyword evidence="3" id="KW-0804">Transcription</keyword>
<dbReference type="InterPro" id="IPR010982">
    <property type="entry name" value="Lambda_DNA-bd_dom_sf"/>
</dbReference>
<dbReference type="Pfam" id="PF00356">
    <property type="entry name" value="LacI"/>
    <property type="match status" value="1"/>
</dbReference>
<protein>
    <submittedName>
        <fullName evidence="5">LacI family transcriptional regulator</fullName>
    </submittedName>
</protein>
<dbReference type="AlphaFoldDB" id="A0A562B1F5"/>
<dbReference type="Proteomes" id="UP000318141">
    <property type="component" value="Unassembled WGS sequence"/>
</dbReference>
<keyword evidence="6" id="KW-1185">Reference proteome</keyword>
<dbReference type="InterPro" id="IPR000843">
    <property type="entry name" value="HTH_LacI"/>
</dbReference>
<keyword evidence="1" id="KW-0805">Transcription regulation</keyword>
<evidence type="ECO:0000256" key="2">
    <source>
        <dbReference type="ARBA" id="ARBA00023125"/>
    </source>
</evidence>
<dbReference type="CDD" id="cd01392">
    <property type="entry name" value="HTH_LacI"/>
    <property type="match status" value="1"/>
</dbReference>
<dbReference type="SUPFAM" id="SSF47413">
    <property type="entry name" value="lambda repressor-like DNA-binding domains"/>
    <property type="match status" value="1"/>
</dbReference>
<dbReference type="Pfam" id="PF13377">
    <property type="entry name" value="Peripla_BP_3"/>
    <property type="match status" value="1"/>
</dbReference>
<dbReference type="PANTHER" id="PTHR30146">
    <property type="entry name" value="LACI-RELATED TRANSCRIPTIONAL REPRESSOR"/>
    <property type="match status" value="1"/>
</dbReference>
<keyword evidence="2" id="KW-0238">DNA-binding</keyword>
<dbReference type="InterPro" id="IPR046335">
    <property type="entry name" value="LacI/GalR-like_sensor"/>
</dbReference>
<dbReference type="Gene3D" id="1.10.260.40">
    <property type="entry name" value="lambda repressor-like DNA-binding domains"/>
    <property type="match status" value="1"/>
</dbReference>
<dbReference type="PANTHER" id="PTHR30146:SF138">
    <property type="entry name" value="TRANSCRIPTIONAL REGULATORY PROTEIN"/>
    <property type="match status" value="1"/>
</dbReference>
<sequence length="355" mass="39260">MKARTGKPSIKDVATLAGVSVGSVSRVINKFDNVGPELRERVERAMRELDYRLDHAAQTLRSRNSRTVGCMFTDVANPLYAKLYRIFEAKLRRAGYMVLLANSLNDPQWELEILSMFQSRRMEGVIIAPGNERDVAVLEAVEHLGIPAVILDRDMDVRQDQLLFDHSRGMKDAIMHLADLGHHDIALVVADTQTRPMRRRIEGFKAGLRAKGLKARPELLVRLPSSVSPAFDAVVRLLEQPARPTALVTLGTIVLADVVNAISACGLRIPGDISLVSLGEPDFARSHRPSISSVAVDLELVAETGIEMLLARMRNRSPSPSRRTVVPTQFVLRESCGPLPAQASATRRRDKDRGQ</sequence>
<dbReference type="SMART" id="SM00354">
    <property type="entry name" value="HTH_LACI"/>
    <property type="match status" value="1"/>
</dbReference>
<evidence type="ECO:0000256" key="1">
    <source>
        <dbReference type="ARBA" id="ARBA00023015"/>
    </source>
</evidence>
<dbReference type="PROSITE" id="PS00356">
    <property type="entry name" value="HTH_LACI_1"/>
    <property type="match status" value="1"/>
</dbReference>
<name>A0A562B1F5_9BURK</name>
<evidence type="ECO:0000313" key="6">
    <source>
        <dbReference type="Proteomes" id="UP000318141"/>
    </source>
</evidence>
<proteinExistence type="predicted"/>
<dbReference type="SUPFAM" id="SSF53822">
    <property type="entry name" value="Periplasmic binding protein-like I"/>
    <property type="match status" value="1"/>
</dbReference>
<feature type="domain" description="HTH lacI-type" evidence="4">
    <location>
        <begin position="8"/>
        <end position="62"/>
    </location>
</feature>
<dbReference type="PROSITE" id="PS50932">
    <property type="entry name" value="HTH_LACI_2"/>
    <property type="match status" value="1"/>
</dbReference>
<reference evidence="5 6" key="1">
    <citation type="submission" date="2019-07" db="EMBL/GenBank/DDBJ databases">
        <title>Genome sequencing of lignin-degrading bacterial isolates.</title>
        <authorList>
            <person name="Gladden J."/>
        </authorList>
    </citation>
    <scope>NUCLEOTIDE SEQUENCE [LARGE SCALE GENOMIC DNA]</scope>
    <source>
        <strain evidence="5 6">J11</strain>
    </source>
</reference>
<dbReference type="Gene3D" id="3.40.50.2300">
    <property type="match status" value="2"/>
</dbReference>
<evidence type="ECO:0000256" key="3">
    <source>
        <dbReference type="ARBA" id="ARBA00023163"/>
    </source>
</evidence>
<organism evidence="5 6">
    <name type="scientific">Cupriavidus gilardii J11</name>
    <dbReference type="NCBI Taxonomy" id="936133"/>
    <lineage>
        <taxon>Bacteria</taxon>
        <taxon>Pseudomonadati</taxon>
        <taxon>Pseudomonadota</taxon>
        <taxon>Betaproteobacteria</taxon>
        <taxon>Burkholderiales</taxon>
        <taxon>Burkholderiaceae</taxon>
        <taxon>Cupriavidus</taxon>
    </lineage>
</organism>
<dbReference type="GO" id="GO:0003700">
    <property type="term" value="F:DNA-binding transcription factor activity"/>
    <property type="evidence" value="ECO:0007669"/>
    <property type="project" value="TreeGrafter"/>
</dbReference>
<dbReference type="GO" id="GO:0000976">
    <property type="term" value="F:transcription cis-regulatory region binding"/>
    <property type="evidence" value="ECO:0007669"/>
    <property type="project" value="TreeGrafter"/>
</dbReference>
<dbReference type="OrthoDB" id="9805642at2"/>
<evidence type="ECO:0000313" key="5">
    <source>
        <dbReference type="EMBL" id="TWG79021.1"/>
    </source>
</evidence>